<proteinExistence type="predicted"/>
<feature type="compositionally biased region" description="Polar residues" evidence="1">
    <location>
        <begin position="66"/>
        <end position="80"/>
    </location>
</feature>
<evidence type="ECO:0000256" key="1">
    <source>
        <dbReference type="SAM" id="MobiDB-lite"/>
    </source>
</evidence>
<keyword evidence="3" id="KW-1185">Reference proteome</keyword>
<comment type="caution">
    <text evidence="2">The sequence shown here is derived from an EMBL/GenBank/DDBJ whole genome shotgun (WGS) entry which is preliminary data.</text>
</comment>
<dbReference type="Proteomes" id="UP001066276">
    <property type="component" value="Chromosome 6"/>
</dbReference>
<evidence type="ECO:0000313" key="3">
    <source>
        <dbReference type="Proteomes" id="UP001066276"/>
    </source>
</evidence>
<name>A0AAV7QIH5_PLEWA</name>
<reference evidence="2" key="1">
    <citation type="journal article" date="2022" name="bioRxiv">
        <title>Sequencing and chromosome-scale assembly of the giantPleurodeles waltlgenome.</title>
        <authorList>
            <person name="Brown T."/>
            <person name="Elewa A."/>
            <person name="Iarovenko S."/>
            <person name="Subramanian E."/>
            <person name="Araus A.J."/>
            <person name="Petzold A."/>
            <person name="Susuki M."/>
            <person name="Suzuki K.-i.T."/>
            <person name="Hayashi T."/>
            <person name="Toyoda A."/>
            <person name="Oliveira C."/>
            <person name="Osipova E."/>
            <person name="Leigh N.D."/>
            <person name="Simon A."/>
            <person name="Yun M.H."/>
        </authorList>
    </citation>
    <scope>NUCLEOTIDE SEQUENCE</scope>
    <source>
        <strain evidence="2">20211129_DDA</strain>
        <tissue evidence="2">Liver</tissue>
    </source>
</reference>
<protein>
    <submittedName>
        <fullName evidence="2">Uncharacterized protein</fullName>
    </submittedName>
</protein>
<gene>
    <name evidence="2" type="ORF">NDU88_006606</name>
</gene>
<dbReference type="AlphaFoldDB" id="A0AAV7QIH5"/>
<dbReference type="EMBL" id="JANPWB010000010">
    <property type="protein sequence ID" value="KAJ1140249.1"/>
    <property type="molecule type" value="Genomic_DNA"/>
</dbReference>
<evidence type="ECO:0000313" key="2">
    <source>
        <dbReference type="EMBL" id="KAJ1140249.1"/>
    </source>
</evidence>
<organism evidence="2 3">
    <name type="scientific">Pleurodeles waltl</name>
    <name type="common">Iberian ribbed newt</name>
    <dbReference type="NCBI Taxonomy" id="8319"/>
    <lineage>
        <taxon>Eukaryota</taxon>
        <taxon>Metazoa</taxon>
        <taxon>Chordata</taxon>
        <taxon>Craniata</taxon>
        <taxon>Vertebrata</taxon>
        <taxon>Euteleostomi</taxon>
        <taxon>Amphibia</taxon>
        <taxon>Batrachia</taxon>
        <taxon>Caudata</taxon>
        <taxon>Salamandroidea</taxon>
        <taxon>Salamandridae</taxon>
        <taxon>Pleurodelinae</taxon>
        <taxon>Pleurodeles</taxon>
    </lineage>
</organism>
<sequence>MQADASNRLKPDPRAPKKRWKLGAQSSGGRRLAAEAATEISGPTVPELSKSRKAQGEGAGERLHSVSANNFRGYQTSKQDQPYVAPVANSPYDVSVDPALK</sequence>
<feature type="region of interest" description="Disordered" evidence="1">
    <location>
        <begin position="1"/>
        <end position="101"/>
    </location>
</feature>
<accession>A0AAV7QIH5</accession>